<protein>
    <submittedName>
        <fullName evidence="4">YceI family protein</fullName>
    </submittedName>
</protein>
<keyword evidence="5" id="KW-1185">Reference proteome</keyword>
<comment type="similarity">
    <text evidence="1">Belongs to the UPF0312 family.</text>
</comment>
<feature type="domain" description="Lipid/polyisoprenoid-binding YceI-like" evidence="3">
    <location>
        <begin position="26"/>
        <end position="184"/>
    </location>
</feature>
<feature type="compositionally biased region" description="Low complexity" evidence="2">
    <location>
        <begin position="1"/>
        <end position="12"/>
    </location>
</feature>
<feature type="region of interest" description="Disordered" evidence="2">
    <location>
        <begin position="1"/>
        <end position="25"/>
    </location>
</feature>
<dbReference type="RefSeq" id="WP_222967056.1">
    <property type="nucleotide sequence ID" value="NZ_JAINZZ010000044.1"/>
</dbReference>
<proteinExistence type="inferred from homology"/>
<dbReference type="PANTHER" id="PTHR34406">
    <property type="entry name" value="PROTEIN YCEI"/>
    <property type="match status" value="1"/>
</dbReference>
<dbReference type="SMART" id="SM00867">
    <property type="entry name" value="YceI"/>
    <property type="match status" value="1"/>
</dbReference>
<gene>
    <name evidence="4" type="ORF">K7862_26835</name>
</gene>
<dbReference type="EMBL" id="JAINZZ010000044">
    <property type="protein sequence ID" value="MBY8881225.1"/>
    <property type="molecule type" value="Genomic_DNA"/>
</dbReference>
<comment type="caution">
    <text evidence="4">The sequence shown here is derived from an EMBL/GenBank/DDBJ whole genome shotgun (WGS) entry which is preliminary data.</text>
</comment>
<evidence type="ECO:0000256" key="2">
    <source>
        <dbReference type="SAM" id="MobiDB-lite"/>
    </source>
</evidence>
<dbReference type="SUPFAM" id="SSF101874">
    <property type="entry name" value="YceI-like"/>
    <property type="match status" value="1"/>
</dbReference>
<dbReference type="PANTHER" id="PTHR34406:SF1">
    <property type="entry name" value="PROTEIN YCEI"/>
    <property type="match status" value="1"/>
</dbReference>
<dbReference type="InterPro" id="IPR007372">
    <property type="entry name" value="Lipid/polyisoprenoid-bd_YceI"/>
</dbReference>
<evidence type="ECO:0000313" key="5">
    <source>
        <dbReference type="Proteomes" id="UP000778578"/>
    </source>
</evidence>
<reference evidence="4 5" key="1">
    <citation type="submission" date="2021-08" db="EMBL/GenBank/DDBJ databases">
        <title>WGS of actinomycetes from Thailand.</title>
        <authorList>
            <person name="Thawai C."/>
        </authorList>
    </citation>
    <scope>NUCLEOTIDE SEQUENCE [LARGE SCALE GENOMIC DNA]</scope>
    <source>
        <strain evidence="4 5">PLK6-54</strain>
    </source>
</reference>
<sequence length="187" mass="19772">MPDTTGTTGTGTQNTPHPAGAVNTGRWTLDAERSSVRFSAKGFWGLAHVKGSFTEIRGEGEVLAGGAAHGTLTLRSGSLDTAHAKRDKHLRSGDFFDAEAHPEVVFTARSVTPAGADTVEVAGDLTIRGTSRPLTFTARLTDAGPDAVTLSADLPVRRLDFGMDWNWMGSLKDPAQVSVTARFVHQG</sequence>
<evidence type="ECO:0000259" key="3">
    <source>
        <dbReference type="SMART" id="SM00867"/>
    </source>
</evidence>
<accession>A0ABS7QDI2</accession>
<organism evidence="4 5">
    <name type="scientific">Actinacidiphila acidipaludis</name>
    <dbReference type="NCBI Taxonomy" id="2873382"/>
    <lineage>
        <taxon>Bacteria</taxon>
        <taxon>Bacillati</taxon>
        <taxon>Actinomycetota</taxon>
        <taxon>Actinomycetes</taxon>
        <taxon>Kitasatosporales</taxon>
        <taxon>Streptomycetaceae</taxon>
        <taxon>Actinacidiphila</taxon>
    </lineage>
</organism>
<dbReference type="InterPro" id="IPR036761">
    <property type="entry name" value="TTHA0802/YceI-like_sf"/>
</dbReference>
<dbReference type="Pfam" id="PF04264">
    <property type="entry name" value="YceI"/>
    <property type="match status" value="1"/>
</dbReference>
<evidence type="ECO:0000256" key="1">
    <source>
        <dbReference type="ARBA" id="ARBA00008812"/>
    </source>
</evidence>
<evidence type="ECO:0000313" key="4">
    <source>
        <dbReference type="EMBL" id="MBY8881225.1"/>
    </source>
</evidence>
<dbReference type="Gene3D" id="2.40.128.110">
    <property type="entry name" value="Lipid/polyisoprenoid-binding, YceI-like"/>
    <property type="match status" value="1"/>
</dbReference>
<dbReference type="Proteomes" id="UP000778578">
    <property type="component" value="Unassembled WGS sequence"/>
</dbReference>
<name>A0ABS7QDI2_9ACTN</name>